<protein>
    <submittedName>
        <fullName evidence="1">Uncharacterized protein</fullName>
    </submittedName>
</protein>
<accession>A0A1H5H8L6</accession>
<sequence length="51" mass="5672">MFLDSYSIARSDIIGRAWIAVHLTGFMVIGERGGWQQKSTMLRDPGNGPFS</sequence>
<dbReference type="EMBL" id="FNTY01000002">
    <property type="protein sequence ID" value="SEE24346.1"/>
    <property type="molecule type" value="Genomic_DNA"/>
</dbReference>
<reference evidence="1 2" key="1">
    <citation type="submission" date="2016-10" db="EMBL/GenBank/DDBJ databases">
        <authorList>
            <person name="de Groot N.N."/>
        </authorList>
    </citation>
    <scope>NUCLEOTIDE SEQUENCE [LARGE SCALE GENOMIC DNA]</scope>
    <source>
        <strain evidence="1 2">BS3662</strain>
    </source>
</reference>
<organism evidence="1 2">
    <name type="scientific">Pseudomonas migulae</name>
    <dbReference type="NCBI Taxonomy" id="78543"/>
    <lineage>
        <taxon>Bacteria</taxon>
        <taxon>Pseudomonadati</taxon>
        <taxon>Pseudomonadota</taxon>
        <taxon>Gammaproteobacteria</taxon>
        <taxon>Pseudomonadales</taxon>
        <taxon>Pseudomonadaceae</taxon>
        <taxon>Pseudomonas</taxon>
    </lineage>
</organism>
<gene>
    <name evidence="1" type="ORF">SAMN04490194_1513</name>
</gene>
<evidence type="ECO:0000313" key="2">
    <source>
        <dbReference type="Proteomes" id="UP000198985"/>
    </source>
</evidence>
<name>A0A1H5H8L6_9PSED</name>
<proteinExistence type="predicted"/>
<evidence type="ECO:0000313" key="1">
    <source>
        <dbReference type="EMBL" id="SEE24346.1"/>
    </source>
</evidence>
<dbReference type="Proteomes" id="UP000198985">
    <property type="component" value="Unassembled WGS sequence"/>
</dbReference>
<dbReference type="AlphaFoldDB" id="A0A1H5H8L6"/>